<dbReference type="Proteomes" id="UP000653411">
    <property type="component" value="Unassembled WGS sequence"/>
</dbReference>
<dbReference type="InterPro" id="IPR051603">
    <property type="entry name" value="Zinc-ADH_QOR/CCCR"/>
</dbReference>
<evidence type="ECO:0000259" key="2">
    <source>
        <dbReference type="SMART" id="SM00829"/>
    </source>
</evidence>
<dbReference type="SMART" id="SM00829">
    <property type="entry name" value="PKS_ER"/>
    <property type="match status" value="1"/>
</dbReference>
<dbReference type="GO" id="GO:0016491">
    <property type="term" value="F:oxidoreductase activity"/>
    <property type="evidence" value="ECO:0007669"/>
    <property type="project" value="InterPro"/>
</dbReference>
<feature type="domain" description="Enoyl reductase (ER)" evidence="2">
    <location>
        <begin position="10"/>
        <end position="305"/>
    </location>
</feature>
<organism evidence="3 4">
    <name type="scientific">Streptomyces fuscichromogenes</name>
    <dbReference type="NCBI Taxonomy" id="1324013"/>
    <lineage>
        <taxon>Bacteria</taxon>
        <taxon>Bacillati</taxon>
        <taxon>Actinomycetota</taxon>
        <taxon>Actinomycetes</taxon>
        <taxon>Kitasatosporales</taxon>
        <taxon>Streptomycetaceae</taxon>
        <taxon>Streptomyces</taxon>
    </lineage>
</organism>
<dbReference type="Gene3D" id="3.40.50.720">
    <property type="entry name" value="NAD(P)-binding Rossmann-like Domain"/>
    <property type="match status" value="1"/>
</dbReference>
<dbReference type="CDD" id="cd05289">
    <property type="entry name" value="MDR_like_2"/>
    <property type="match status" value="1"/>
</dbReference>
<dbReference type="InterPro" id="IPR036291">
    <property type="entry name" value="NAD(P)-bd_dom_sf"/>
</dbReference>
<dbReference type="Pfam" id="PF08240">
    <property type="entry name" value="ADH_N"/>
    <property type="match status" value="1"/>
</dbReference>
<protein>
    <submittedName>
        <fullName evidence="3">Zinc-binding alcohol dehydrogenase</fullName>
    </submittedName>
</protein>
<dbReference type="InterPro" id="IPR020843">
    <property type="entry name" value="ER"/>
</dbReference>
<dbReference type="Gene3D" id="3.90.180.10">
    <property type="entry name" value="Medium-chain alcohol dehydrogenases, catalytic domain"/>
    <property type="match status" value="1"/>
</dbReference>
<keyword evidence="1" id="KW-0521">NADP</keyword>
<keyword evidence="4" id="KW-1185">Reference proteome</keyword>
<evidence type="ECO:0000313" key="4">
    <source>
        <dbReference type="Proteomes" id="UP000653411"/>
    </source>
</evidence>
<dbReference type="PANTHER" id="PTHR44154:SF1">
    <property type="entry name" value="QUINONE OXIDOREDUCTASE"/>
    <property type="match status" value="1"/>
</dbReference>
<gene>
    <name evidence="3" type="ORF">GCM10011578_096800</name>
</gene>
<reference evidence="3" key="2">
    <citation type="submission" date="2020-09" db="EMBL/GenBank/DDBJ databases">
        <authorList>
            <person name="Sun Q."/>
            <person name="Zhou Y."/>
        </authorList>
    </citation>
    <scope>NUCLEOTIDE SEQUENCE</scope>
    <source>
        <strain evidence="3">CGMCC 4.7110</strain>
    </source>
</reference>
<reference evidence="3" key="1">
    <citation type="journal article" date="2014" name="Int. J. Syst. Evol. Microbiol.">
        <title>Complete genome sequence of Corynebacterium casei LMG S-19264T (=DSM 44701T), isolated from a smear-ripened cheese.</title>
        <authorList>
            <consortium name="US DOE Joint Genome Institute (JGI-PGF)"/>
            <person name="Walter F."/>
            <person name="Albersmeier A."/>
            <person name="Kalinowski J."/>
            <person name="Ruckert C."/>
        </authorList>
    </citation>
    <scope>NUCLEOTIDE SEQUENCE</scope>
    <source>
        <strain evidence="3">CGMCC 4.7110</strain>
    </source>
</reference>
<dbReference type="AlphaFoldDB" id="A0A917XP13"/>
<dbReference type="EMBL" id="BMML01000045">
    <property type="protein sequence ID" value="GGN45145.1"/>
    <property type="molecule type" value="Genomic_DNA"/>
</dbReference>
<evidence type="ECO:0000313" key="3">
    <source>
        <dbReference type="EMBL" id="GGN45145.1"/>
    </source>
</evidence>
<dbReference type="PANTHER" id="PTHR44154">
    <property type="entry name" value="QUINONE OXIDOREDUCTASE"/>
    <property type="match status" value="1"/>
</dbReference>
<accession>A0A917XP13</accession>
<comment type="caution">
    <text evidence="3">The sequence shown here is derived from an EMBL/GenBank/DDBJ whole genome shotgun (WGS) entry which is preliminary data.</text>
</comment>
<dbReference type="InterPro" id="IPR013154">
    <property type="entry name" value="ADH-like_N"/>
</dbReference>
<sequence length="307" mass="31340">MRAIGIPRFGTPDVLTVVDRPLPRPGPGEIRVKVTAAAVNPSDLALRAGLFAAFLTDVPAPYTPGMDAAGTVDAAGPGSRFTAGETVMAFVDPLRPEGGAQAEYVVVPDAHATGLPAELGPQAAAALPMNGLTAHQALNLLGLSAGATVAVTGATGALGGYVVQLAVHRGLRVIAGAAPEDHALLRELEAMPVGRTAESYLEAVPEGVDALIDAAAVGQPLLPVIRPEGDYVQCRPGPVDLVPGTTLHRLNVTACPDKAAVLAELAALAAKGVLTPRVADRLTPDRAAQAHRRLEAGGLRGRQLIVF</sequence>
<dbReference type="Pfam" id="PF13602">
    <property type="entry name" value="ADH_zinc_N_2"/>
    <property type="match status" value="1"/>
</dbReference>
<evidence type="ECO:0000256" key="1">
    <source>
        <dbReference type="ARBA" id="ARBA00022857"/>
    </source>
</evidence>
<dbReference type="InterPro" id="IPR011032">
    <property type="entry name" value="GroES-like_sf"/>
</dbReference>
<name>A0A917XP13_9ACTN</name>
<dbReference type="SUPFAM" id="SSF50129">
    <property type="entry name" value="GroES-like"/>
    <property type="match status" value="1"/>
</dbReference>
<proteinExistence type="predicted"/>
<dbReference type="SUPFAM" id="SSF51735">
    <property type="entry name" value="NAD(P)-binding Rossmann-fold domains"/>
    <property type="match status" value="1"/>
</dbReference>
<dbReference type="RefSeq" id="WP_189269366.1">
    <property type="nucleotide sequence ID" value="NZ_BMML01000045.1"/>
</dbReference>